<dbReference type="AlphaFoldDB" id="A0AAX6RAA2"/>
<dbReference type="SUPFAM" id="SSF160527">
    <property type="entry name" value="V-type ATPase subunit E-like"/>
    <property type="match status" value="1"/>
</dbReference>
<dbReference type="InterPro" id="IPR038495">
    <property type="entry name" value="ATPase_E_C"/>
</dbReference>
<evidence type="ECO:0000256" key="4">
    <source>
        <dbReference type="ARBA" id="ARBA00045737"/>
    </source>
</evidence>
<dbReference type="GeneID" id="101702242"/>
<keyword evidence="3" id="KW-0406">Ion transport</keyword>
<evidence type="ECO:0000313" key="5">
    <source>
        <dbReference type="Proteomes" id="UP000694906"/>
    </source>
</evidence>
<evidence type="ECO:0000256" key="3">
    <source>
        <dbReference type="ARBA" id="ARBA00023065"/>
    </source>
</evidence>
<comment type="function">
    <text evidence="4">Subunit of the V1 complex of vacuolar(H+)-ATPase (V-ATPase), a multisubunit enzyme composed of a peripheral complex (V1) that hydrolyzes ATP and a membrane integral complex (V0) that translocates protons. V-ATPase is responsible for acidifying and maintaining the pH of intracellular compartments and in some cell types, is targeted to the plasma membrane, where it is responsible for acidifying the extracellular environment.</text>
</comment>
<dbReference type="Pfam" id="PF01991">
    <property type="entry name" value="vATP-synt_E"/>
    <property type="match status" value="1"/>
</dbReference>
<dbReference type="Gene3D" id="3.30.2320.30">
    <property type="entry name" value="ATP synthase, E subunit, C-terminal"/>
    <property type="match status" value="1"/>
</dbReference>
<dbReference type="InterPro" id="IPR002842">
    <property type="entry name" value="ATPase_V1_Esu"/>
</dbReference>
<accession>A0AAX6RAA2</accession>
<evidence type="ECO:0000313" key="6">
    <source>
        <dbReference type="RefSeq" id="XP_021093633.1"/>
    </source>
</evidence>
<dbReference type="GO" id="GO:0046961">
    <property type="term" value="F:proton-transporting ATPase activity, rotational mechanism"/>
    <property type="evidence" value="ECO:0007669"/>
    <property type="project" value="InterPro"/>
</dbReference>
<dbReference type="RefSeq" id="XP_021093633.1">
    <property type="nucleotide sequence ID" value="XM_021237974.1"/>
</dbReference>
<evidence type="ECO:0000256" key="1">
    <source>
        <dbReference type="ARBA" id="ARBA00005901"/>
    </source>
</evidence>
<dbReference type="PANTHER" id="PTHR45715">
    <property type="entry name" value="ATPASE H+-TRANSPORTING V1 SUBUNIT E1A-RELATED"/>
    <property type="match status" value="1"/>
</dbReference>
<organism evidence="5 6">
    <name type="scientific">Heterocephalus glaber</name>
    <name type="common">Naked mole rat</name>
    <dbReference type="NCBI Taxonomy" id="10181"/>
    <lineage>
        <taxon>Eukaryota</taxon>
        <taxon>Metazoa</taxon>
        <taxon>Chordata</taxon>
        <taxon>Craniata</taxon>
        <taxon>Vertebrata</taxon>
        <taxon>Euteleostomi</taxon>
        <taxon>Mammalia</taxon>
        <taxon>Eutheria</taxon>
        <taxon>Euarchontoglires</taxon>
        <taxon>Glires</taxon>
        <taxon>Rodentia</taxon>
        <taxon>Hystricomorpha</taxon>
        <taxon>Bathyergidae</taxon>
        <taxon>Heterocephalus</taxon>
    </lineage>
</organism>
<keyword evidence="2" id="KW-0813">Transport</keyword>
<dbReference type="Proteomes" id="UP000694906">
    <property type="component" value="Unplaced"/>
</dbReference>
<dbReference type="GO" id="GO:0033178">
    <property type="term" value="C:proton-transporting two-sector ATPase complex, catalytic domain"/>
    <property type="evidence" value="ECO:0007669"/>
    <property type="project" value="InterPro"/>
</dbReference>
<evidence type="ECO:0000256" key="2">
    <source>
        <dbReference type="ARBA" id="ARBA00022448"/>
    </source>
</evidence>
<name>A0AAX6RAA2_HETGA</name>
<proteinExistence type="inferred from homology"/>
<reference evidence="6" key="1">
    <citation type="submission" date="2025-08" db="UniProtKB">
        <authorList>
            <consortium name="RefSeq"/>
        </authorList>
    </citation>
    <scope>IDENTIFICATION</scope>
</reference>
<keyword evidence="5" id="KW-1185">Reference proteome</keyword>
<sequence>MALGNADIQKQIKHIMAFVEQEANEKAEEIDAMAEEEFNSEKCLHVKTQRLKIMESYEKKEKQIEQQEKIQMSNLKNQVRLKVLRARDDLITGLYQLVDPQMIVHWRKLNFSLVKAVVGKAILMYKITTNKDADVQIDQEAYLPEDIAGGVEIYNGNCKIKVSNTLERWLDLIAQQMMSEVQDPCSVQM</sequence>
<comment type="similarity">
    <text evidence="1">Belongs to the V-ATPase E subunit family.</text>
</comment>
<protein>
    <submittedName>
        <fullName evidence="6">V-type proton ATPase subunit E 1-like</fullName>
    </submittedName>
</protein>
<dbReference type="Gene3D" id="6.10.250.1620">
    <property type="match status" value="1"/>
</dbReference>
<gene>
    <name evidence="6" type="primary">LOC101702242</name>
</gene>